<dbReference type="SUPFAM" id="SSF103473">
    <property type="entry name" value="MFS general substrate transporter"/>
    <property type="match status" value="1"/>
</dbReference>
<dbReference type="KEGG" id="tpx:Turpa_2628"/>
<feature type="domain" description="Major facilitator superfamily (MFS) profile" evidence="5">
    <location>
        <begin position="192"/>
        <end position="389"/>
    </location>
</feature>
<dbReference type="OrthoDB" id="9776171at2"/>
<dbReference type="PATRIC" id="fig|869212.3.peg.2650"/>
<feature type="transmembrane region" description="Helical" evidence="4">
    <location>
        <begin position="161"/>
        <end position="182"/>
    </location>
</feature>
<dbReference type="GO" id="GO:0022857">
    <property type="term" value="F:transmembrane transporter activity"/>
    <property type="evidence" value="ECO:0007669"/>
    <property type="project" value="InterPro"/>
</dbReference>
<feature type="transmembrane region" description="Helical" evidence="4">
    <location>
        <begin position="361"/>
        <end position="380"/>
    </location>
</feature>
<feature type="transmembrane region" description="Helical" evidence="4">
    <location>
        <begin position="70"/>
        <end position="89"/>
    </location>
</feature>
<dbReference type="Gene3D" id="1.20.1250.20">
    <property type="entry name" value="MFS general substrate transporter like domains"/>
    <property type="match status" value="1"/>
</dbReference>
<feature type="transmembrane region" description="Helical" evidence="4">
    <location>
        <begin position="271"/>
        <end position="288"/>
    </location>
</feature>
<feature type="transmembrane region" description="Helical" evidence="4">
    <location>
        <begin position="130"/>
        <end position="149"/>
    </location>
</feature>
<feature type="transmembrane region" description="Helical" evidence="4">
    <location>
        <begin position="294"/>
        <end position="315"/>
    </location>
</feature>
<evidence type="ECO:0000256" key="1">
    <source>
        <dbReference type="ARBA" id="ARBA00022692"/>
    </source>
</evidence>
<dbReference type="PANTHER" id="PTHR23534:SF1">
    <property type="entry name" value="MAJOR FACILITATOR SUPERFAMILY PROTEIN"/>
    <property type="match status" value="1"/>
</dbReference>
<dbReference type="EMBL" id="CP002959">
    <property type="protein sequence ID" value="AFM13268.1"/>
    <property type="molecule type" value="Genomic_DNA"/>
</dbReference>
<dbReference type="InterPro" id="IPR011701">
    <property type="entry name" value="MFS"/>
</dbReference>
<dbReference type="InterPro" id="IPR020846">
    <property type="entry name" value="MFS_dom"/>
</dbReference>
<proteinExistence type="predicted"/>
<reference evidence="6 7" key="1">
    <citation type="submission" date="2012-06" db="EMBL/GenBank/DDBJ databases">
        <title>The complete chromosome of genome of Turneriella parva DSM 21527.</title>
        <authorList>
            <consortium name="US DOE Joint Genome Institute (JGI-PGF)"/>
            <person name="Lucas S."/>
            <person name="Han J."/>
            <person name="Lapidus A."/>
            <person name="Bruce D."/>
            <person name="Goodwin L."/>
            <person name="Pitluck S."/>
            <person name="Peters L."/>
            <person name="Kyrpides N."/>
            <person name="Mavromatis K."/>
            <person name="Ivanova N."/>
            <person name="Mikhailova N."/>
            <person name="Chertkov O."/>
            <person name="Detter J.C."/>
            <person name="Tapia R."/>
            <person name="Han C."/>
            <person name="Land M."/>
            <person name="Hauser L."/>
            <person name="Markowitz V."/>
            <person name="Cheng J.-F."/>
            <person name="Hugenholtz P."/>
            <person name="Woyke T."/>
            <person name="Wu D."/>
            <person name="Gronow S."/>
            <person name="Wellnitz S."/>
            <person name="Brambilla E."/>
            <person name="Klenk H.-P."/>
            <person name="Eisen J.A."/>
        </authorList>
    </citation>
    <scope>NUCLEOTIDE SEQUENCE [LARGE SCALE GENOMIC DNA]</scope>
    <source>
        <strain evidence="7">ATCC BAA-1111 / DSM 21527 / NCTC 11395 / H</strain>
    </source>
</reference>
<sequence length="389" mass="41591">MSPYIVLLALAQAILQSSNIHLTTTGSLVALALTQNESLSTWPASVSISVMLLITIPASLIMARYGRKAGFVGAIVVGTFGAFATVIGITEQSFAWFIGGAALMGATLAFANFLRFAAVELVGSEWRARAISYVLTGGVVAAIVGPYLSKWGYTLVPQHGFAGGYLLLLPLFALALILLLFVRFRPPTTKPAAVRNSLGHLLQSRRFLTLVFLGAGAYVVMAMIMTATPLAMHHHHLGFEATTEVIRSHILGMFVPSFFTGHLIHRFGVRRIVISGAILYGVCILINFQPPSYWTFMSALILLGIGWNFLFVSASQLLTTLVEPEHQSAAQALNDFVIAGGTAAAIAMTGALHHFAGWQVLNLWSAPLVALLAVAGYSLGKQRPTNKAA</sequence>
<evidence type="ECO:0000256" key="2">
    <source>
        <dbReference type="ARBA" id="ARBA00022989"/>
    </source>
</evidence>
<dbReference type="InterPro" id="IPR036259">
    <property type="entry name" value="MFS_trans_sf"/>
</dbReference>
<dbReference type="Pfam" id="PF07690">
    <property type="entry name" value="MFS_1"/>
    <property type="match status" value="1"/>
</dbReference>
<organism evidence="6 7">
    <name type="scientific">Turneriella parva (strain ATCC BAA-1111 / DSM 21527 / NCTC 11395 / H)</name>
    <name type="common">Leptospira parva</name>
    <dbReference type="NCBI Taxonomy" id="869212"/>
    <lineage>
        <taxon>Bacteria</taxon>
        <taxon>Pseudomonadati</taxon>
        <taxon>Spirochaetota</taxon>
        <taxon>Spirochaetia</taxon>
        <taxon>Leptospirales</taxon>
        <taxon>Leptospiraceae</taxon>
        <taxon>Turneriella</taxon>
    </lineage>
</organism>
<feature type="transmembrane region" description="Helical" evidence="4">
    <location>
        <begin position="44"/>
        <end position="63"/>
    </location>
</feature>
<feature type="transmembrane region" description="Helical" evidence="4">
    <location>
        <begin position="207"/>
        <end position="225"/>
    </location>
</feature>
<keyword evidence="2 4" id="KW-1133">Transmembrane helix</keyword>
<evidence type="ECO:0000313" key="7">
    <source>
        <dbReference type="Proteomes" id="UP000006048"/>
    </source>
</evidence>
<name>I4B7L1_TURPD</name>
<keyword evidence="7" id="KW-1185">Reference proteome</keyword>
<dbReference type="STRING" id="869212.Turpa_2628"/>
<evidence type="ECO:0000256" key="4">
    <source>
        <dbReference type="SAM" id="Phobius"/>
    </source>
</evidence>
<evidence type="ECO:0000256" key="3">
    <source>
        <dbReference type="ARBA" id="ARBA00023136"/>
    </source>
</evidence>
<feature type="transmembrane region" description="Helical" evidence="4">
    <location>
        <begin position="245"/>
        <end position="264"/>
    </location>
</feature>
<dbReference type="Proteomes" id="UP000006048">
    <property type="component" value="Chromosome"/>
</dbReference>
<protein>
    <submittedName>
        <fullName evidence="6">Major facilitator superfamily MFS_1</fullName>
    </submittedName>
</protein>
<evidence type="ECO:0000259" key="5">
    <source>
        <dbReference type="PROSITE" id="PS50850"/>
    </source>
</evidence>
<keyword evidence="3 4" id="KW-0472">Membrane</keyword>
<dbReference type="PANTHER" id="PTHR23534">
    <property type="entry name" value="MFS PERMEASE"/>
    <property type="match status" value="1"/>
</dbReference>
<dbReference type="RefSeq" id="WP_014803773.1">
    <property type="nucleotide sequence ID" value="NC_018020.1"/>
</dbReference>
<gene>
    <name evidence="6" type="ordered locus">Turpa_2628</name>
</gene>
<dbReference type="PROSITE" id="PS50850">
    <property type="entry name" value="MFS"/>
    <property type="match status" value="1"/>
</dbReference>
<feature type="transmembrane region" description="Helical" evidence="4">
    <location>
        <begin position="336"/>
        <end position="355"/>
    </location>
</feature>
<evidence type="ECO:0000313" key="6">
    <source>
        <dbReference type="EMBL" id="AFM13268.1"/>
    </source>
</evidence>
<dbReference type="HOGENOM" id="CLU_047644_2_0_12"/>
<dbReference type="AlphaFoldDB" id="I4B7L1"/>
<feature type="transmembrane region" description="Helical" evidence="4">
    <location>
        <begin position="95"/>
        <end position="118"/>
    </location>
</feature>
<keyword evidence="1 4" id="KW-0812">Transmembrane</keyword>
<accession>I4B7L1</accession>